<feature type="transmembrane region" description="Helical" evidence="1">
    <location>
        <begin position="20"/>
        <end position="38"/>
    </location>
</feature>
<dbReference type="PANTHER" id="PTHR12879:SF8">
    <property type="entry name" value="SPHINGOLIPID DELTA(4)-DESATURASE DES1"/>
    <property type="match status" value="1"/>
</dbReference>
<dbReference type="InterPro" id="IPR005804">
    <property type="entry name" value="FA_desaturase_dom"/>
</dbReference>
<keyword evidence="1" id="KW-1133">Transmembrane helix</keyword>
<dbReference type="OrthoDB" id="784276at2"/>
<dbReference type="KEGG" id="nco:AAW31_07640"/>
<feature type="transmembrane region" description="Helical" evidence="1">
    <location>
        <begin position="44"/>
        <end position="63"/>
    </location>
</feature>
<protein>
    <submittedName>
        <fullName evidence="3">Fatty acid desaturase</fullName>
    </submittedName>
</protein>
<feature type="domain" description="Fatty acid desaturase" evidence="2">
    <location>
        <begin position="46"/>
        <end position="293"/>
    </location>
</feature>
<evidence type="ECO:0000256" key="1">
    <source>
        <dbReference type="SAM" id="Phobius"/>
    </source>
</evidence>
<evidence type="ECO:0000259" key="2">
    <source>
        <dbReference type="Pfam" id="PF00487"/>
    </source>
</evidence>
<dbReference type="PANTHER" id="PTHR12879">
    <property type="entry name" value="SPHINGOLIPID DELTA 4 DESATURASE/C-4 HYDROXYLASE PROTEIN DES2"/>
    <property type="match status" value="1"/>
</dbReference>
<dbReference type="GO" id="GO:0046513">
    <property type="term" value="P:ceramide biosynthetic process"/>
    <property type="evidence" value="ECO:0007669"/>
    <property type="project" value="TreeGrafter"/>
</dbReference>
<reference evidence="4 6" key="3">
    <citation type="submission" date="2019-07" db="EMBL/GenBank/DDBJ databases">
        <title>Active sludge and wastewater microbial communities from Klosterneuburg, Austria.</title>
        <authorList>
            <person name="Wagner M."/>
        </authorList>
    </citation>
    <scope>NUCLEOTIDE SEQUENCE [LARGE SCALE GENOMIC DNA]</scope>
    <source>
        <strain evidence="4 6">Nm2</strain>
    </source>
</reference>
<organism evidence="3 5">
    <name type="scientific">Nitrosomonas communis</name>
    <dbReference type="NCBI Taxonomy" id="44574"/>
    <lineage>
        <taxon>Bacteria</taxon>
        <taxon>Pseudomonadati</taxon>
        <taxon>Pseudomonadota</taxon>
        <taxon>Betaproteobacteria</taxon>
        <taxon>Nitrosomonadales</taxon>
        <taxon>Nitrosomonadaceae</taxon>
        <taxon>Nitrosomonas</taxon>
    </lineage>
</organism>
<dbReference type="EMBL" id="CP011451">
    <property type="protein sequence ID" value="AKH37705.1"/>
    <property type="molecule type" value="Genomic_DNA"/>
</dbReference>
<dbReference type="PATRIC" id="fig|44574.3.peg.1852"/>
<dbReference type="EMBL" id="VNHT01000026">
    <property type="protein sequence ID" value="TYP87309.1"/>
    <property type="molecule type" value="Genomic_DNA"/>
</dbReference>
<keyword evidence="1" id="KW-0472">Membrane</keyword>
<accession>A0A0F7KBA7</accession>
<dbReference type="GO" id="GO:0042284">
    <property type="term" value="F:sphingolipid delta-4 desaturase activity"/>
    <property type="evidence" value="ECO:0007669"/>
    <property type="project" value="TreeGrafter"/>
</dbReference>
<evidence type="ECO:0000313" key="5">
    <source>
        <dbReference type="Proteomes" id="UP000034156"/>
    </source>
</evidence>
<reference evidence="5" key="1">
    <citation type="submission" date="2015-05" db="EMBL/GenBank/DDBJ databases">
        <title>Draft genome of Nitrosomonas communis strain Nm2.</title>
        <authorList>
            <person name="Kozlowski J.A."/>
            <person name="Kits K.D."/>
            <person name="Stein L.Y."/>
        </authorList>
    </citation>
    <scope>NUCLEOTIDE SEQUENCE [LARGE SCALE GENOMIC DNA]</scope>
    <source>
        <strain evidence="5">Nm2</strain>
    </source>
</reference>
<feature type="transmembrane region" description="Helical" evidence="1">
    <location>
        <begin position="137"/>
        <end position="158"/>
    </location>
</feature>
<reference evidence="3 5" key="2">
    <citation type="journal article" date="2016" name="Genome Announc.">
        <title>Genome Sequence of Nitrosomonas communis Strain Nm2, a Mesophilic Ammonia-Oxidizing Bacterium Isolated from Mediterranean Soil.</title>
        <authorList>
            <person name="Kozlowski J.A."/>
            <person name="Kits K.D."/>
            <person name="Stein L.Y."/>
        </authorList>
    </citation>
    <scope>NUCLEOTIDE SEQUENCE [LARGE SCALE GENOMIC DNA]</scope>
    <source>
        <strain evidence="3 5">Nm2</strain>
    </source>
</reference>
<dbReference type="Proteomes" id="UP000034156">
    <property type="component" value="Chromosome"/>
</dbReference>
<dbReference type="RefSeq" id="WP_046849779.1">
    <property type="nucleotide sequence ID" value="NZ_CP011451.1"/>
</dbReference>
<evidence type="ECO:0000313" key="4">
    <source>
        <dbReference type="EMBL" id="TYP87309.1"/>
    </source>
</evidence>
<dbReference type="GO" id="GO:0016020">
    <property type="term" value="C:membrane"/>
    <property type="evidence" value="ECO:0007669"/>
    <property type="project" value="GOC"/>
</dbReference>
<feature type="transmembrane region" description="Helical" evidence="1">
    <location>
        <begin position="178"/>
        <end position="204"/>
    </location>
</feature>
<dbReference type="Proteomes" id="UP000324176">
    <property type="component" value="Unassembled WGS sequence"/>
</dbReference>
<name>A0A0F7KBA7_9PROT</name>
<evidence type="ECO:0000313" key="6">
    <source>
        <dbReference type="Proteomes" id="UP000324176"/>
    </source>
</evidence>
<sequence>MINTFEKNWFRYKGGLRATILALLYCQLTYFGGIALILSLNPTLMITGTLAMAHGMVIAAYMIHECGHNAVFKSPHHNAWLGSALNWLTGGCYGTYDDLRANHMKHHVDNVDAVTFDYRSYLARHPTQFKIVKALEWLYIPAVELLMHTVLMFAPFLFKEKEDQQLRVMGIIVVRFGLLLGVFLYSPFAYACYLLAYAIFLTVLRFMDALQHNYEYIVAVDSNFHLIEHKGDRNYEQSHTFSNPISINHPWLNLVTLNFGYHNAHHAKPTTPWHELPKLHKSLYANEATSIIPFRQQLLSFHKNRVARVIGDDSETRSNEFAQRLQNGSAVGANGVSFLTSF</sequence>
<evidence type="ECO:0000313" key="3">
    <source>
        <dbReference type="EMBL" id="AKH37705.1"/>
    </source>
</evidence>
<gene>
    <name evidence="3" type="ORF">AAW31_07640</name>
    <name evidence="4" type="ORF">BCL69_102630</name>
</gene>
<keyword evidence="1" id="KW-0812">Transmembrane</keyword>
<dbReference type="AlphaFoldDB" id="A0A0F7KBA7"/>
<keyword evidence="5" id="KW-1185">Reference proteome</keyword>
<proteinExistence type="predicted"/>
<dbReference type="Pfam" id="PF00487">
    <property type="entry name" value="FA_desaturase"/>
    <property type="match status" value="1"/>
</dbReference>